<dbReference type="SUPFAM" id="SSF89447">
    <property type="entry name" value="AbrB/MazE/MraZ-like"/>
    <property type="match status" value="1"/>
</dbReference>
<dbReference type="Gene3D" id="2.10.260.10">
    <property type="match status" value="1"/>
</dbReference>
<evidence type="ECO:0000313" key="1">
    <source>
        <dbReference type="EMBL" id="PMM66287.1"/>
    </source>
</evidence>
<dbReference type="AlphaFoldDB" id="A0A2N7K013"/>
<evidence type="ECO:0000313" key="2">
    <source>
        <dbReference type="Proteomes" id="UP000235533"/>
    </source>
</evidence>
<evidence type="ECO:0008006" key="3">
    <source>
        <dbReference type="Google" id="ProtNLM"/>
    </source>
</evidence>
<proteinExistence type="predicted"/>
<dbReference type="EMBL" id="MCZF01000009">
    <property type="protein sequence ID" value="PMM66287.1"/>
    <property type="molecule type" value="Genomic_DNA"/>
</dbReference>
<dbReference type="RefSeq" id="WP_102550887.1">
    <property type="nucleotide sequence ID" value="NZ_MCZF01000009.1"/>
</dbReference>
<name>A0A2N7K013_VIBSP</name>
<organism evidence="1 2">
    <name type="scientific">Vibrio splendidus</name>
    <dbReference type="NCBI Taxonomy" id="29497"/>
    <lineage>
        <taxon>Bacteria</taxon>
        <taxon>Pseudomonadati</taxon>
        <taxon>Pseudomonadota</taxon>
        <taxon>Gammaproteobacteria</taxon>
        <taxon>Vibrionales</taxon>
        <taxon>Vibrionaceae</taxon>
        <taxon>Vibrio</taxon>
    </lineage>
</organism>
<dbReference type="Proteomes" id="UP000235533">
    <property type="component" value="Unassembled WGS sequence"/>
</dbReference>
<reference evidence="2" key="1">
    <citation type="submission" date="2016-07" db="EMBL/GenBank/DDBJ databases">
        <title>Nontailed viruses are major unrecognized killers of bacteria in the ocean.</title>
        <authorList>
            <person name="Kauffman K."/>
            <person name="Hussain F."/>
            <person name="Yang J."/>
            <person name="Arevalo P."/>
            <person name="Brown J."/>
            <person name="Cutler M."/>
            <person name="Kelly L."/>
            <person name="Polz M.F."/>
        </authorList>
    </citation>
    <scope>NUCLEOTIDE SEQUENCE [LARGE SCALE GENOMIC DNA]</scope>
    <source>
        <strain evidence="2">10N.261.48.B5</strain>
    </source>
</reference>
<protein>
    <recommendedName>
        <fullName evidence="3">SpoVT-AbrB domain-containing protein</fullName>
    </recommendedName>
</protein>
<gene>
    <name evidence="1" type="ORF">BCT54_15970</name>
</gene>
<sequence length="84" mass="9766">METILIKIESLTGIIIPDEFLVEMQLKPGARVTLMRKEDGFFVKALDKKHKLNIKDLMANTDFESQRNDPELQAWQAKSRVKHQ</sequence>
<accession>A0A2N7K013</accession>
<dbReference type="InterPro" id="IPR037914">
    <property type="entry name" value="SpoVT-AbrB_sf"/>
</dbReference>
<comment type="caution">
    <text evidence="1">The sequence shown here is derived from an EMBL/GenBank/DDBJ whole genome shotgun (WGS) entry which is preliminary data.</text>
</comment>